<evidence type="ECO:0000313" key="3">
    <source>
        <dbReference type="Proteomes" id="UP001203512"/>
    </source>
</evidence>
<dbReference type="Proteomes" id="UP001203512">
    <property type="component" value="Unassembled WGS sequence"/>
</dbReference>
<dbReference type="SUPFAM" id="SSF48498">
    <property type="entry name" value="Tetracyclin repressor-like, C-terminal domain"/>
    <property type="match status" value="1"/>
</dbReference>
<dbReference type="SUPFAM" id="SSF46689">
    <property type="entry name" value="Homeodomain-like"/>
    <property type="match status" value="1"/>
</dbReference>
<proteinExistence type="predicted"/>
<dbReference type="Gene3D" id="1.10.357.10">
    <property type="entry name" value="Tetracycline Repressor, domain 2"/>
    <property type="match status" value="1"/>
</dbReference>
<dbReference type="EMBL" id="JALKHS010000011">
    <property type="protein sequence ID" value="MCK0532857.1"/>
    <property type="molecule type" value="Genomic_DNA"/>
</dbReference>
<evidence type="ECO:0000256" key="1">
    <source>
        <dbReference type="SAM" id="MobiDB-lite"/>
    </source>
</evidence>
<dbReference type="InterPro" id="IPR036271">
    <property type="entry name" value="Tet_transcr_reg_TetR-rel_C_sf"/>
</dbReference>
<reference evidence="2 3" key="1">
    <citation type="submission" date="2022-04" db="EMBL/GenBank/DDBJ databases">
        <authorList>
            <person name="Huq M.A."/>
        </authorList>
    </citation>
    <scope>NUCLEOTIDE SEQUENCE [LARGE SCALE GENOMIC DNA]</scope>
    <source>
        <strain evidence="2 3">MAH-33</strain>
    </source>
</reference>
<dbReference type="Gene3D" id="1.10.10.60">
    <property type="entry name" value="Homeodomain-like"/>
    <property type="match status" value="1"/>
</dbReference>
<gene>
    <name evidence="2" type="ORF">MU848_14800</name>
</gene>
<evidence type="ECO:0008006" key="4">
    <source>
        <dbReference type="Google" id="ProtNLM"/>
    </source>
</evidence>
<protein>
    <recommendedName>
        <fullName evidence="4">TetR family transcriptional regulator</fullName>
    </recommendedName>
</protein>
<dbReference type="InterPro" id="IPR009057">
    <property type="entry name" value="Homeodomain-like_sf"/>
</dbReference>
<accession>A0ABT0E0Y0</accession>
<feature type="region of interest" description="Disordered" evidence="1">
    <location>
        <begin position="1"/>
        <end position="24"/>
    </location>
</feature>
<name>A0ABT0E0Y0_9SPHN</name>
<evidence type="ECO:0000313" key="2">
    <source>
        <dbReference type="EMBL" id="MCK0532857.1"/>
    </source>
</evidence>
<comment type="caution">
    <text evidence="2">The sequence shown here is derived from an EMBL/GenBank/DDBJ whole genome shotgun (WGS) entry which is preliminary data.</text>
</comment>
<organism evidence="2 3">
    <name type="scientific">Sphingobium agri</name>
    <dbReference type="NCBI Taxonomy" id="2933566"/>
    <lineage>
        <taxon>Bacteria</taxon>
        <taxon>Pseudomonadati</taxon>
        <taxon>Pseudomonadota</taxon>
        <taxon>Alphaproteobacteria</taxon>
        <taxon>Sphingomonadales</taxon>
        <taxon>Sphingomonadaceae</taxon>
        <taxon>Sphingobium</taxon>
    </lineage>
</organism>
<dbReference type="RefSeq" id="WP_247233789.1">
    <property type="nucleotide sequence ID" value="NZ_JALKHS010000011.1"/>
</dbReference>
<sequence>MSSENLESSPVEAEGPPPAARSVGRPRRLTLAQILDAAIEMGLDGLRIAALADRLGVRPAVLYTYVTGRKELVRLAAQRASGAATFPEDEGQSWRQYATQYAQALHKLVEEGQLVSTLVSGNLGPAVEIDSSEQWLQVMLARGFDLPEALDLLRSIDLIVLGGAFLSSYARAVAGGEAEYRDAVRASIDQRSAEDVPVIAAHPDRYADTALPRWRTTLALVLDGVASRRGE</sequence>
<keyword evidence="3" id="KW-1185">Reference proteome</keyword>